<dbReference type="Proteomes" id="UP001155901">
    <property type="component" value="Unassembled WGS sequence"/>
</dbReference>
<organism evidence="2 3">
    <name type="scientific">Duganella violaceipulchra</name>
    <dbReference type="NCBI Taxonomy" id="2849652"/>
    <lineage>
        <taxon>Bacteria</taxon>
        <taxon>Pseudomonadati</taxon>
        <taxon>Pseudomonadota</taxon>
        <taxon>Betaproteobacteria</taxon>
        <taxon>Burkholderiales</taxon>
        <taxon>Oxalobacteraceae</taxon>
        <taxon>Telluria group</taxon>
        <taxon>Duganella</taxon>
    </lineage>
</organism>
<dbReference type="GO" id="GO:0016787">
    <property type="term" value="F:hydrolase activity"/>
    <property type="evidence" value="ECO:0007669"/>
    <property type="project" value="UniProtKB-KW"/>
</dbReference>
<evidence type="ECO:0000259" key="1">
    <source>
        <dbReference type="Pfam" id="PF00144"/>
    </source>
</evidence>
<accession>A0AA41L4P4</accession>
<gene>
    <name evidence="2" type="ORF">KVP70_09770</name>
</gene>
<dbReference type="Pfam" id="PF00144">
    <property type="entry name" value="Beta-lactamase"/>
    <property type="match status" value="1"/>
</dbReference>
<keyword evidence="2" id="KW-0378">Hydrolase</keyword>
<reference evidence="2" key="1">
    <citation type="submission" date="2021-07" db="EMBL/GenBank/DDBJ databases">
        <title>Characterization of violacein-producing bacteria and related species.</title>
        <authorList>
            <person name="Wilson H.S."/>
            <person name="De Leon M.E."/>
        </authorList>
    </citation>
    <scope>NUCLEOTIDE SEQUENCE</scope>
    <source>
        <strain evidence="2">HSC-15S17</strain>
    </source>
</reference>
<proteinExistence type="predicted"/>
<evidence type="ECO:0000313" key="2">
    <source>
        <dbReference type="EMBL" id="MBV6321222.1"/>
    </source>
</evidence>
<dbReference type="InterPro" id="IPR001466">
    <property type="entry name" value="Beta-lactam-related"/>
</dbReference>
<protein>
    <submittedName>
        <fullName evidence="2">Serine hydrolase</fullName>
    </submittedName>
</protein>
<dbReference type="RefSeq" id="WP_217941976.1">
    <property type="nucleotide sequence ID" value="NZ_JALJZU010000006.1"/>
</dbReference>
<dbReference type="EMBL" id="JAHTGR010000004">
    <property type="protein sequence ID" value="MBV6321222.1"/>
    <property type="molecule type" value="Genomic_DNA"/>
</dbReference>
<dbReference type="AlphaFoldDB" id="A0AA41L4P4"/>
<evidence type="ECO:0000313" key="3">
    <source>
        <dbReference type="Proteomes" id="UP001155901"/>
    </source>
</evidence>
<comment type="caution">
    <text evidence="2">The sequence shown here is derived from an EMBL/GenBank/DDBJ whole genome shotgun (WGS) entry which is preliminary data.</text>
</comment>
<name>A0AA41L4P4_9BURK</name>
<sequence>MVGAHSMGLPFAEAMEHQLFPALGMRQTCINVPAQQMQHYAQGYDAANAPVRVHPDVLASEAYGVKTTAADLIRFVDAKLGQTPLDDTLRQAIAATHIGYFQAGKMTQDLIWEQYPAFRAGKRPEVILPKRQADLYCVSIWRLLDGAFFNNCSWLSTIRQANDSLTSLH</sequence>
<feature type="domain" description="Beta-lactamase-related" evidence="1">
    <location>
        <begin position="5"/>
        <end position="110"/>
    </location>
</feature>